<feature type="chain" id="PRO_5003195032" evidence="1">
    <location>
        <begin position="19"/>
        <end position="101"/>
    </location>
</feature>
<gene>
    <name evidence="2" type="ORF">LEMA_P080290.1</name>
</gene>
<evidence type="ECO:0000256" key="1">
    <source>
        <dbReference type="SAM" id="SignalP"/>
    </source>
</evidence>
<dbReference type="EMBL" id="FP929134">
    <property type="protein sequence ID" value="CBX98790.1"/>
    <property type="molecule type" value="Genomic_DNA"/>
</dbReference>
<evidence type="ECO:0000313" key="2">
    <source>
        <dbReference type="EMBL" id="CBX98790.1"/>
    </source>
</evidence>
<organism evidence="3">
    <name type="scientific">Leptosphaeria maculans (strain JN3 / isolate v23.1.3 / race Av1-4-5-6-7-8)</name>
    <name type="common">Blackleg fungus</name>
    <name type="synonym">Phoma lingam</name>
    <dbReference type="NCBI Taxonomy" id="985895"/>
    <lineage>
        <taxon>Eukaryota</taxon>
        <taxon>Fungi</taxon>
        <taxon>Dikarya</taxon>
        <taxon>Ascomycota</taxon>
        <taxon>Pezizomycotina</taxon>
        <taxon>Dothideomycetes</taxon>
        <taxon>Pleosporomycetidae</taxon>
        <taxon>Pleosporales</taxon>
        <taxon>Pleosporineae</taxon>
        <taxon>Leptosphaeriaceae</taxon>
        <taxon>Plenodomus</taxon>
        <taxon>Plenodomus lingam/Leptosphaeria maculans species complex</taxon>
    </lineage>
</organism>
<dbReference type="InParanoid" id="E5A592"/>
<feature type="signal peptide" evidence="1">
    <location>
        <begin position="1"/>
        <end position="18"/>
    </location>
</feature>
<evidence type="ECO:0000313" key="3">
    <source>
        <dbReference type="Proteomes" id="UP000002668"/>
    </source>
</evidence>
<name>E5A592_LEPMJ</name>
<sequence length="101" mass="11129">MKLILTACLLFLATSAYALTAKCLCNGLELFANRERSGKCSFNGAATADGIKQQDKRDTTRPYSCPIIPDSPTLIGDMQVAFAQFLQDCPCAHFIYWCNLL</sequence>
<dbReference type="Proteomes" id="UP000002668">
    <property type="component" value="Genome"/>
</dbReference>
<dbReference type="VEuPathDB" id="FungiDB:LEMA_P080290.1"/>
<keyword evidence="1" id="KW-0732">Signal</keyword>
<keyword evidence="3" id="KW-1185">Reference proteome</keyword>
<dbReference type="AlphaFoldDB" id="E5A592"/>
<proteinExistence type="predicted"/>
<dbReference type="HOGENOM" id="CLU_2292223_0_0_1"/>
<protein>
    <submittedName>
        <fullName evidence="2">Predicted protein</fullName>
    </submittedName>
</protein>
<reference evidence="3" key="1">
    <citation type="journal article" date="2011" name="Nat. Commun.">
        <title>Effector diversification within compartments of the Leptosphaeria maculans genome affected by Repeat-Induced Point mutations.</title>
        <authorList>
            <person name="Rouxel T."/>
            <person name="Grandaubert J."/>
            <person name="Hane J.K."/>
            <person name="Hoede C."/>
            <person name="van de Wouw A.P."/>
            <person name="Couloux A."/>
            <person name="Dominguez V."/>
            <person name="Anthouard V."/>
            <person name="Bally P."/>
            <person name="Bourras S."/>
            <person name="Cozijnsen A.J."/>
            <person name="Ciuffetti L.M."/>
            <person name="Degrave A."/>
            <person name="Dilmaghani A."/>
            <person name="Duret L."/>
            <person name="Fudal I."/>
            <person name="Goodwin S.B."/>
            <person name="Gout L."/>
            <person name="Glaser N."/>
            <person name="Linglin J."/>
            <person name="Kema G.H.J."/>
            <person name="Lapalu N."/>
            <person name="Lawrence C.B."/>
            <person name="May K."/>
            <person name="Meyer M."/>
            <person name="Ollivier B."/>
            <person name="Poulain J."/>
            <person name="Schoch C.L."/>
            <person name="Simon A."/>
            <person name="Spatafora J.W."/>
            <person name="Stachowiak A."/>
            <person name="Turgeon B.G."/>
            <person name="Tyler B.M."/>
            <person name="Vincent D."/>
            <person name="Weissenbach J."/>
            <person name="Amselem J."/>
            <person name="Quesneville H."/>
            <person name="Oliver R.P."/>
            <person name="Wincker P."/>
            <person name="Balesdent M.-H."/>
            <person name="Howlett B.J."/>
        </authorList>
    </citation>
    <scope>NUCLEOTIDE SEQUENCE [LARGE SCALE GENOMIC DNA]</scope>
    <source>
        <strain evidence="3">JN3 / isolate v23.1.3 / race Av1-4-5-6-7-8</strain>
    </source>
</reference>
<accession>E5A592</accession>